<proteinExistence type="predicted"/>
<keyword evidence="2" id="KW-1185">Reference proteome</keyword>
<evidence type="ECO:0000313" key="2">
    <source>
        <dbReference type="Proteomes" id="UP000594262"/>
    </source>
</evidence>
<organism evidence="1 2">
    <name type="scientific">Clytia hemisphaerica</name>
    <dbReference type="NCBI Taxonomy" id="252671"/>
    <lineage>
        <taxon>Eukaryota</taxon>
        <taxon>Metazoa</taxon>
        <taxon>Cnidaria</taxon>
        <taxon>Hydrozoa</taxon>
        <taxon>Hydroidolina</taxon>
        <taxon>Leptothecata</taxon>
        <taxon>Obeliida</taxon>
        <taxon>Clytiidae</taxon>
        <taxon>Clytia</taxon>
    </lineage>
</organism>
<evidence type="ECO:0000313" key="1">
    <source>
        <dbReference type="EnsemblMetazoa" id="CLYHEMP005363.1"/>
    </source>
</evidence>
<name>A0A7M5WRB9_9CNID</name>
<dbReference type="EnsemblMetazoa" id="CLYHEMT005363.1">
    <property type="protein sequence ID" value="CLYHEMP005363.1"/>
    <property type="gene ID" value="CLYHEMG005363"/>
</dbReference>
<accession>A0A7M5WRB9</accession>
<protein>
    <recommendedName>
        <fullName evidence="3">Bulb-type lectin domain-containing protein</fullName>
    </recommendedName>
</protein>
<dbReference type="AlphaFoldDB" id="A0A7M5WRB9"/>
<dbReference type="GeneID" id="136800266"/>
<evidence type="ECO:0008006" key="3">
    <source>
        <dbReference type="Google" id="ProtNLM"/>
    </source>
</evidence>
<dbReference type="Proteomes" id="UP000594262">
    <property type="component" value="Unplaced"/>
</dbReference>
<dbReference type="Gene3D" id="2.90.10.30">
    <property type="match status" value="1"/>
</dbReference>
<reference evidence="1" key="1">
    <citation type="submission" date="2021-01" db="UniProtKB">
        <authorList>
            <consortium name="EnsemblMetazoa"/>
        </authorList>
    </citation>
    <scope>IDENTIFICATION</scope>
</reference>
<dbReference type="SUPFAM" id="SSF51110">
    <property type="entry name" value="alpha-D-mannose-specific plant lectins"/>
    <property type="match status" value="1"/>
</dbReference>
<dbReference type="InterPro" id="IPR036426">
    <property type="entry name" value="Bulb-type_lectin_dom_sf"/>
</dbReference>
<sequence length="518" mass="57341">MSTPKSYAEIVEIFKKIGINDPEKLSDADIESFAKKYAGGELSDNDIEMFCEVRKKNKTHEQIPVPDLPENQPLTKQDFQDLPNLDVDSRLSLIQGDIDEVGRQPIDFSTMTAADWMRVIVDCNMIYARIFKNLGSGLSDLPTEPMFFPPNKSLFGTQDFKVSQHSLLYRQKSELAEHFDEKAVMTNITAGGSFSTPWVSGGAEYSHATQNRTAEVGSKVTSVFKVESPVGEFTLPSPSELAESQMKINDNFGNFVKDYIEQHEDCTKEEVVKEMTRRFGDVVPRRATIGVACYTTQTTSIEETQSLESVSDSFKSSVTSKFACFGASANAGGGSSESGETGDESQENSYAFAAIAGNLPDPSNPMSIGNYRSIPSSWRIIHLGDELTPVYDYLSGDAKDKLNSLGGADTLFQNEYIDPGKKKISMNGKYEVFMREDGNLQILGPNGEVRWETASSCAPNELKGATIDLNGVLFVNDIHFAPVWSCPDKWGALFMVIEDDGYWRGYKNGEVVYQFPEN</sequence>
<dbReference type="RefSeq" id="XP_066912991.1">
    <property type="nucleotide sequence ID" value="XM_067056890.1"/>
</dbReference>